<dbReference type="Proteomes" id="UP000095094">
    <property type="component" value="Unassembled WGS sequence"/>
</dbReference>
<dbReference type="Gene3D" id="3.40.140.10">
    <property type="entry name" value="Cytidine Deaminase, domain 2"/>
    <property type="match status" value="1"/>
</dbReference>
<name>A0A1E5GYR7_9ENTE</name>
<dbReference type="HAMAP" id="MF_00972">
    <property type="entry name" value="tRNA_aden_deaminase"/>
    <property type="match status" value="1"/>
</dbReference>
<dbReference type="SUPFAM" id="SSF53927">
    <property type="entry name" value="Cytidine deaminase-like"/>
    <property type="match status" value="1"/>
</dbReference>
<evidence type="ECO:0000256" key="2">
    <source>
        <dbReference type="ARBA" id="ARBA00011738"/>
    </source>
</evidence>
<keyword evidence="6 8" id="KW-0862">Zinc</keyword>
<keyword evidence="11" id="KW-1185">Reference proteome</keyword>
<dbReference type="EC" id="3.5.4.33" evidence="8"/>
<organism evidence="10 11">
    <name type="scientific">Enterococcus termitis</name>
    <dbReference type="NCBI Taxonomy" id="332950"/>
    <lineage>
        <taxon>Bacteria</taxon>
        <taxon>Bacillati</taxon>
        <taxon>Bacillota</taxon>
        <taxon>Bacilli</taxon>
        <taxon>Lactobacillales</taxon>
        <taxon>Enterococcaceae</taxon>
        <taxon>Enterococcus</taxon>
    </lineage>
</organism>
<comment type="catalytic activity">
    <reaction evidence="7 8">
        <text>adenosine(34) in tRNA + H2O + H(+) = inosine(34) in tRNA + NH4(+)</text>
        <dbReference type="Rhea" id="RHEA:43168"/>
        <dbReference type="Rhea" id="RHEA-COMP:10373"/>
        <dbReference type="Rhea" id="RHEA-COMP:10374"/>
        <dbReference type="ChEBI" id="CHEBI:15377"/>
        <dbReference type="ChEBI" id="CHEBI:15378"/>
        <dbReference type="ChEBI" id="CHEBI:28938"/>
        <dbReference type="ChEBI" id="CHEBI:74411"/>
        <dbReference type="ChEBI" id="CHEBI:82852"/>
        <dbReference type="EC" id="3.5.4.33"/>
    </reaction>
</comment>
<dbReference type="EMBL" id="MIJY01000009">
    <property type="protein sequence ID" value="OEG17828.1"/>
    <property type="molecule type" value="Genomic_DNA"/>
</dbReference>
<feature type="binding site" evidence="8">
    <location>
        <position position="68"/>
    </location>
    <ligand>
        <name>Zn(2+)</name>
        <dbReference type="ChEBI" id="CHEBI:29105"/>
        <note>catalytic</note>
    </ligand>
</feature>
<comment type="subunit">
    <text evidence="2 8">Homodimer.</text>
</comment>
<dbReference type="InterPro" id="IPR028883">
    <property type="entry name" value="tRNA_aden_deaminase"/>
</dbReference>
<evidence type="ECO:0000256" key="3">
    <source>
        <dbReference type="ARBA" id="ARBA00022694"/>
    </source>
</evidence>
<dbReference type="GO" id="GO:0008270">
    <property type="term" value="F:zinc ion binding"/>
    <property type="evidence" value="ECO:0007669"/>
    <property type="project" value="UniProtKB-UniRule"/>
</dbReference>
<protein>
    <recommendedName>
        <fullName evidence="8">tRNA-specific adenosine deaminase</fullName>
        <ecNumber evidence="8">3.5.4.33</ecNumber>
    </recommendedName>
</protein>
<feature type="binding site" evidence="8">
    <location>
        <position position="98"/>
    </location>
    <ligand>
        <name>Zn(2+)</name>
        <dbReference type="ChEBI" id="CHEBI:29105"/>
        <note>catalytic</note>
    </ligand>
</feature>
<comment type="caution">
    <text evidence="10">The sequence shown here is derived from an EMBL/GenBank/DDBJ whole genome shotgun (WGS) entry which is preliminary data.</text>
</comment>
<evidence type="ECO:0000259" key="9">
    <source>
        <dbReference type="PROSITE" id="PS51747"/>
    </source>
</evidence>
<dbReference type="PANTHER" id="PTHR11079">
    <property type="entry name" value="CYTOSINE DEAMINASE FAMILY MEMBER"/>
    <property type="match status" value="1"/>
</dbReference>
<comment type="similarity">
    <text evidence="1">Belongs to the cytidine and deoxycytidylate deaminase family. ADAT2 subfamily.</text>
</comment>
<reference evidence="11" key="1">
    <citation type="submission" date="2016-09" db="EMBL/GenBank/DDBJ databases">
        <authorList>
            <person name="Gulvik C.A."/>
        </authorList>
    </citation>
    <scope>NUCLEOTIDE SEQUENCE [LARGE SCALE GENOMIC DNA]</scope>
    <source>
        <strain evidence="11">LMG 8895</strain>
    </source>
</reference>
<sequence>MKGGNRLNEKSTLLTAEAKEQFMLEAIKEAKKAEMINEVPIGAVVVIDGKIVGRGHNLREESQDATAHAEMYAIKEACKNVANWRLERAQLFVTLEPCPMCSGAMILSRVAEVYYGARDPKGGTAGTLMNLLEDDRFNHVAYVEAGILEKECGMLLTNFFRTLRDKKKLLKKQKKD</sequence>
<dbReference type="PATRIC" id="fig|332950.4.peg.1289"/>
<dbReference type="CDD" id="cd01285">
    <property type="entry name" value="nucleoside_deaminase"/>
    <property type="match status" value="1"/>
</dbReference>
<gene>
    <name evidence="8" type="primary">tadA</name>
    <name evidence="10" type="ORF">BCR25_17510</name>
</gene>
<keyword evidence="4 8" id="KW-0479">Metal-binding</keyword>
<dbReference type="GO" id="GO:0052717">
    <property type="term" value="F:tRNA-specific adenosine-34 deaminase activity"/>
    <property type="evidence" value="ECO:0007669"/>
    <property type="project" value="UniProtKB-UniRule"/>
</dbReference>
<feature type="binding site" evidence="8">
    <location>
        <position position="101"/>
    </location>
    <ligand>
        <name>Zn(2+)</name>
        <dbReference type="ChEBI" id="CHEBI:29105"/>
        <note>catalytic</note>
    </ligand>
</feature>
<evidence type="ECO:0000256" key="8">
    <source>
        <dbReference type="HAMAP-Rule" id="MF_00972"/>
    </source>
</evidence>
<evidence type="ECO:0000256" key="7">
    <source>
        <dbReference type="ARBA" id="ARBA00048045"/>
    </source>
</evidence>
<keyword evidence="3 8" id="KW-0819">tRNA processing</keyword>
<evidence type="ECO:0000256" key="5">
    <source>
        <dbReference type="ARBA" id="ARBA00022801"/>
    </source>
</evidence>
<dbReference type="OrthoDB" id="9802676at2"/>
<dbReference type="GO" id="GO:0002100">
    <property type="term" value="P:tRNA wobble adenosine to inosine editing"/>
    <property type="evidence" value="ECO:0007669"/>
    <property type="project" value="UniProtKB-UniRule"/>
</dbReference>
<dbReference type="InterPro" id="IPR002125">
    <property type="entry name" value="CMP_dCMP_dom"/>
</dbReference>
<feature type="domain" description="CMP/dCMP-type deaminase" evidence="9">
    <location>
        <begin position="17"/>
        <end position="135"/>
    </location>
</feature>
<evidence type="ECO:0000256" key="1">
    <source>
        <dbReference type="ARBA" id="ARBA00010669"/>
    </source>
</evidence>
<comment type="function">
    <text evidence="8">Catalyzes the deamination of adenosine to inosine at the wobble position 34 of tRNA(Arg2).</text>
</comment>
<comment type="cofactor">
    <cofactor evidence="8">
        <name>Zn(2+)</name>
        <dbReference type="ChEBI" id="CHEBI:29105"/>
    </cofactor>
    <text evidence="8">Binds 1 zinc ion per subunit.</text>
</comment>
<dbReference type="InterPro" id="IPR016193">
    <property type="entry name" value="Cytidine_deaminase-like"/>
</dbReference>
<dbReference type="AlphaFoldDB" id="A0A1E5GYR7"/>
<evidence type="ECO:0000256" key="4">
    <source>
        <dbReference type="ARBA" id="ARBA00022723"/>
    </source>
</evidence>
<proteinExistence type="inferred from homology"/>
<dbReference type="Pfam" id="PF00383">
    <property type="entry name" value="dCMP_cyt_deam_1"/>
    <property type="match status" value="1"/>
</dbReference>
<dbReference type="InterPro" id="IPR016192">
    <property type="entry name" value="APOBEC/CMP_deaminase_Zn-bd"/>
</dbReference>
<dbReference type="PANTHER" id="PTHR11079:SF202">
    <property type="entry name" value="TRNA-SPECIFIC ADENOSINE DEAMINASE"/>
    <property type="match status" value="1"/>
</dbReference>
<evidence type="ECO:0000313" key="10">
    <source>
        <dbReference type="EMBL" id="OEG17828.1"/>
    </source>
</evidence>
<accession>A0A1E5GYR7</accession>
<keyword evidence="5 8" id="KW-0378">Hydrolase</keyword>
<evidence type="ECO:0000313" key="11">
    <source>
        <dbReference type="Proteomes" id="UP000095094"/>
    </source>
</evidence>
<dbReference type="PROSITE" id="PS00903">
    <property type="entry name" value="CYT_DCMP_DEAMINASES_1"/>
    <property type="match status" value="1"/>
</dbReference>
<feature type="active site" description="Proton donor" evidence="8">
    <location>
        <position position="70"/>
    </location>
</feature>
<dbReference type="PROSITE" id="PS51747">
    <property type="entry name" value="CYT_DCMP_DEAMINASES_2"/>
    <property type="match status" value="1"/>
</dbReference>
<dbReference type="NCBIfam" id="NF008113">
    <property type="entry name" value="PRK10860.1"/>
    <property type="match status" value="1"/>
</dbReference>
<evidence type="ECO:0000256" key="6">
    <source>
        <dbReference type="ARBA" id="ARBA00022833"/>
    </source>
</evidence>
<dbReference type="FunFam" id="3.40.140.10:FF:000005">
    <property type="entry name" value="tRNA-specific adenosine deaminase"/>
    <property type="match status" value="1"/>
</dbReference>